<evidence type="ECO:0000313" key="2">
    <source>
        <dbReference type="Proteomes" id="UP000319976"/>
    </source>
</evidence>
<evidence type="ECO:0000313" key="1">
    <source>
        <dbReference type="EMBL" id="QDT65228.1"/>
    </source>
</evidence>
<dbReference type="EMBL" id="CP036316">
    <property type="protein sequence ID" value="QDT65228.1"/>
    <property type="molecule type" value="Genomic_DNA"/>
</dbReference>
<reference evidence="1 2" key="1">
    <citation type="submission" date="2019-02" db="EMBL/GenBank/DDBJ databases">
        <title>Deep-cultivation of Planctomycetes and their phenomic and genomic characterization uncovers novel biology.</title>
        <authorList>
            <person name="Wiegand S."/>
            <person name="Jogler M."/>
            <person name="Boedeker C."/>
            <person name="Pinto D."/>
            <person name="Vollmers J."/>
            <person name="Rivas-Marin E."/>
            <person name="Kohn T."/>
            <person name="Peeters S.H."/>
            <person name="Heuer A."/>
            <person name="Rast P."/>
            <person name="Oberbeckmann S."/>
            <person name="Bunk B."/>
            <person name="Jeske O."/>
            <person name="Meyerdierks A."/>
            <person name="Storesund J.E."/>
            <person name="Kallscheuer N."/>
            <person name="Luecker S."/>
            <person name="Lage O.M."/>
            <person name="Pohl T."/>
            <person name="Merkel B.J."/>
            <person name="Hornburger P."/>
            <person name="Mueller R.-W."/>
            <person name="Bruemmer F."/>
            <person name="Labrenz M."/>
            <person name="Spormann A.M."/>
            <person name="Op den Camp H."/>
            <person name="Overmann J."/>
            <person name="Amann R."/>
            <person name="Jetten M.S.M."/>
            <person name="Mascher T."/>
            <person name="Medema M.H."/>
            <person name="Devos D.P."/>
            <person name="Kaster A.-K."/>
            <person name="Ovreas L."/>
            <person name="Rohde M."/>
            <person name="Galperin M.Y."/>
            <person name="Jogler C."/>
        </authorList>
    </citation>
    <scope>NUCLEOTIDE SEQUENCE [LARGE SCALE GENOMIC DNA]</scope>
    <source>
        <strain evidence="1 2">V22</strain>
    </source>
</reference>
<accession>A0A517TA25</accession>
<protein>
    <submittedName>
        <fullName evidence="1">Uncharacterized protein</fullName>
    </submittedName>
</protein>
<proteinExistence type="predicted"/>
<sequence>MLHQFTRWLRGIEVECDVLLNLMAGEYVTDLEHRKETYADHHHS</sequence>
<gene>
    <name evidence="1" type="ORF">V22_24750</name>
</gene>
<keyword evidence="2" id="KW-1185">Reference proteome</keyword>
<dbReference type="Proteomes" id="UP000319976">
    <property type="component" value="Chromosome"/>
</dbReference>
<organism evidence="1 2">
    <name type="scientific">Calycomorphotria hydatis</name>
    <dbReference type="NCBI Taxonomy" id="2528027"/>
    <lineage>
        <taxon>Bacteria</taxon>
        <taxon>Pseudomonadati</taxon>
        <taxon>Planctomycetota</taxon>
        <taxon>Planctomycetia</taxon>
        <taxon>Planctomycetales</taxon>
        <taxon>Planctomycetaceae</taxon>
        <taxon>Calycomorphotria</taxon>
    </lineage>
</organism>
<name>A0A517TA25_9PLAN</name>
<dbReference type="KEGG" id="chya:V22_24750"/>
<dbReference type="AlphaFoldDB" id="A0A517TA25"/>